<evidence type="ECO:0000256" key="1">
    <source>
        <dbReference type="ARBA" id="ARBA00004141"/>
    </source>
</evidence>
<feature type="transmembrane region" description="Helical" evidence="5">
    <location>
        <begin position="41"/>
        <end position="60"/>
    </location>
</feature>
<keyword evidence="3 5" id="KW-1133">Transmembrane helix</keyword>
<feature type="domain" description="Cation efflux protein transmembrane" evidence="6">
    <location>
        <begin position="15"/>
        <end position="198"/>
    </location>
</feature>
<name>A0A1G8KE05_9CLOT</name>
<protein>
    <submittedName>
        <fullName evidence="7">Cation efflux family protein</fullName>
    </submittedName>
</protein>
<feature type="transmembrane region" description="Helical" evidence="5">
    <location>
        <begin position="176"/>
        <end position="194"/>
    </location>
</feature>
<dbReference type="SUPFAM" id="SSF161111">
    <property type="entry name" value="Cation efflux protein transmembrane domain-like"/>
    <property type="match status" value="1"/>
</dbReference>
<evidence type="ECO:0000256" key="3">
    <source>
        <dbReference type="ARBA" id="ARBA00022989"/>
    </source>
</evidence>
<accession>A0A1G8KE05</accession>
<sequence length="206" mass="22752">MKKSKQGEGTLLLSVILSAPGPIILAAALLYGRSSTQMADFIRRTLEFLALVVSYAVFRYMARKNLMDREKDQLQKIADLFVGGSMCLSGPVILFLSIWSFGQEKGNVVPGLVIALLGVLANGIFTLRYGVLYQKEAHAIFFIQRKLYQAKFLVDLAITGSLALVLFYPGNKGTDWTDFLGSLLVSCYLLYSGYKIIVGKSSEEPF</sequence>
<evidence type="ECO:0000256" key="2">
    <source>
        <dbReference type="ARBA" id="ARBA00022692"/>
    </source>
</evidence>
<evidence type="ECO:0000313" key="7">
    <source>
        <dbReference type="EMBL" id="SDI41619.1"/>
    </source>
</evidence>
<dbReference type="AlphaFoldDB" id="A0A1G8KE05"/>
<dbReference type="GO" id="GO:0008324">
    <property type="term" value="F:monoatomic cation transmembrane transporter activity"/>
    <property type="evidence" value="ECO:0007669"/>
    <property type="project" value="InterPro"/>
</dbReference>
<keyword evidence="4 5" id="KW-0472">Membrane</keyword>
<dbReference type="GO" id="GO:0016020">
    <property type="term" value="C:membrane"/>
    <property type="evidence" value="ECO:0007669"/>
    <property type="project" value="UniProtKB-SubCell"/>
</dbReference>
<comment type="subcellular location">
    <subcellularLocation>
        <location evidence="1">Membrane</location>
        <topology evidence="1">Multi-pass membrane protein</topology>
    </subcellularLocation>
</comment>
<evidence type="ECO:0000313" key="8">
    <source>
        <dbReference type="Proteomes" id="UP000183255"/>
    </source>
</evidence>
<dbReference type="Proteomes" id="UP000183255">
    <property type="component" value="Unassembled WGS sequence"/>
</dbReference>
<feature type="transmembrane region" description="Helical" evidence="5">
    <location>
        <begin position="108"/>
        <end position="131"/>
    </location>
</feature>
<dbReference type="Pfam" id="PF01545">
    <property type="entry name" value="Cation_efflux"/>
    <property type="match status" value="1"/>
</dbReference>
<dbReference type="Gene3D" id="1.20.1510.10">
    <property type="entry name" value="Cation efflux protein transmembrane domain"/>
    <property type="match status" value="1"/>
</dbReference>
<evidence type="ECO:0000256" key="5">
    <source>
        <dbReference type="SAM" id="Phobius"/>
    </source>
</evidence>
<feature type="transmembrane region" description="Helical" evidence="5">
    <location>
        <begin position="12"/>
        <end position="29"/>
    </location>
</feature>
<gene>
    <name evidence="7" type="ORF">SAMN05421804_102287</name>
</gene>
<feature type="transmembrane region" description="Helical" evidence="5">
    <location>
        <begin position="152"/>
        <end position="170"/>
    </location>
</feature>
<dbReference type="InterPro" id="IPR058533">
    <property type="entry name" value="Cation_efflux_TM"/>
</dbReference>
<feature type="transmembrane region" description="Helical" evidence="5">
    <location>
        <begin position="80"/>
        <end position="102"/>
    </location>
</feature>
<evidence type="ECO:0000256" key="4">
    <source>
        <dbReference type="ARBA" id="ARBA00023136"/>
    </source>
</evidence>
<dbReference type="EMBL" id="FNDZ01000002">
    <property type="protein sequence ID" value="SDI41619.1"/>
    <property type="molecule type" value="Genomic_DNA"/>
</dbReference>
<reference evidence="7 8" key="1">
    <citation type="submission" date="2016-10" db="EMBL/GenBank/DDBJ databases">
        <authorList>
            <person name="de Groot N.N."/>
        </authorList>
    </citation>
    <scope>NUCLEOTIDE SEQUENCE [LARGE SCALE GENOMIC DNA]</scope>
    <source>
        <strain evidence="7 8">CGMCC 1.5058</strain>
    </source>
</reference>
<dbReference type="RefSeq" id="WP_031577833.1">
    <property type="nucleotide sequence ID" value="NZ_FNDZ01000002.1"/>
</dbReference>
<evidence type="ECO:0000259" key="6">
    <source>
        <dbReference type="Pfam" id="PF01545"/>
    </source>
</evidence>
<keyword evidence="2 5" id="KW-0812">Transmembrane</keyword>
<proteinExistence type="predicted"/>
<dbReference type="InterPro" id="IPR027469">
    <property type="entry name" value="Cation_efflux_TMD_sf"/>
</dbReference>
<organism evidence="7 8">
    <name type="scientific">Proteiniclasticum ruminis</name>
    <dbReference type="NCBI Taxonomy" id="398199"/>
    <lineage>
        <taxon>Bacteria</taxon>
        <taxon>Bacillati</taxon>
        <taxon>Bacillota</taxon>
        <taxon>Clostridia</taxon>
        <taxon>Eubacteriales</taxon>
        <taxon>Clostridiaceae</taxon>
        <taxon>Proteiniclasticum</taxon>
    </lineage>
</organism>